<name>A0A9P0IPY2_APHGO</name>
<gene>
    <name evidence="4" type="ORF">APHIGO_LOCUS2029</name>
</gene>
<feature type="transmembrane region" description="Helical" evidence="2">
    <location>
        <begin position="532"/>
        <end position="550"/>
    </location>
</feature>
<dbReference type="PROSITE" id="PS50850">
    <property type="entry name" value="MFS"/>
    <property type="match status" value="1"/>
</dbReference>
<reference evidence="4" key="1">
    <citation type="submission" date="2022-02" db="EMBL/GenBank/DDBJ databases">
        <authorList>
            <person name="King R."/>
        </authorList>
    </citation>
    <scope>NUCLEOTIDE SEQUENCE</scope>
</reference>
<dbReference type="OrthoDB" id="6509908at2759"/>
<feature type="transmembrane region" description="Helical" evidence="2">
    <location>
        <begin position="105"/>
        <end position="126"/>
    </location>
</feature>
<dbReference type="GO" id="GO:0008028">
    <property type="term" value="F:monocarboxylic acid transmembrane transporter activity"/>
    <property type="evidence" value="ECO:0007669"/>
    <property type="project" value="TreeGrafter"/>
</dbReference>
<feature type="transmembrane region" description="Helical" evidence="2">
    <location>
        <begin position="191"/>
        <end position="211"/>
    </location>
</feature>
<sequence>MTKAQITSPQNRRESCCKGHAVNENNNGYVVGAANNNCRKISAVDMMKKGAGGSLAIVVAPDGGWGWVVVFAAFYCNVVVDGIIYSFSMLMSDMVNTFHEPESKITIVGSLLNGFYLIVGPFVSALLNSVDFRSVTIIGSVISCIAFASAAYVESLYQLMFCYGFIGGIGFSMIYVSAVLIPGFYFDKWRALATGIAVCGSGIGTFVLAPLNAFLVENYGWRVTIMVQAGLALSCAVAGILFRPLKPTIVEVPTINPVVMEPKIPEDEPLLMKNGTDERKMSLDSKHNTAKIGAPTAEEIYNHLSGRQTPEPRPISISCHSLNTHNQYLKDRLSPDLPEKKLSAVSLRRPSVSAHLMDRDDRFFGGSLSRLPQYSSQVSSLNYAMSVTRIPAWNDAEEGDDEEPCSKNNSLRRNMKKYYKSAMHTLTTMLDFSILSSPSFFVLTCSGFLTLLGFFVPFLYLTEKAISMGMDRKIAVWLVSTIGLTNTFGRVICGWISSYESVDAIVLNNASLTFGGLYTILLPFLPYSMVSYYLYASLFGFSMACFASLRSTMIVELTGLELLTNAFGVLLMFQGVAAAVGSPLLGLFKDWTGTYDVSFYLSGIILTASAVICYPLRRIKKWEDNRKLKQPNSV</sequence>
<feature type="transmembrane region" description="Helical" evidence="2">
    <location>
        <begin position="562"/>
        <end position="585"/>
    </location>
</feature>
<dbReference type="PANTHER" id="PTHR11360">
    <property type="entry name" value="MONOCARBOXYLATE TRANSPORTER"/>
    <property type="match status" value="1"/>
</dbReference>
<dbReference type="SUPFAM" id="SSF103473">
    <property type="entry name" value="MFS general substrate transporter"/>
    <property type="match status" value="1"/>
</dbReference>
<evidence type="ECO:0000256" key="1">
    <source>
        <dbReference type="ARBA" id="ARBA00004141"/>
    </source>
</evidence>
<comment type="subcellular location">
    <subcellularLocation>
        <location evidence="1">Membrane</location>
        <topology evidence="1">Multi-pass membrane protein</topology>
    </subcellularLocation>
</comment>
<evidence type="ECO:0000256" key="2">
    <source>
        <dbReference type="SAM" id="Phobius"/>
    </source>
</evidence>
<dbReference type="Pfam" id="PF07690">
    <property type="entry name" value="MFS_1"/>
    <property type="match status" value="2"/>
</dbReference>
<evidence type="ECO:0000313" key="4">
    <source>
        <dbReference type="EMBL" id="CAH1712497.1"/>
    </source>
</evidence>
<dbReference type="InterPro" id="IPR011701">
    <property type="entry name" value="MFS"/>
</dbReference>
<feature type="transmembrane region" description="Helical" evidence="2">
    <location>
        <begin position="160"/>
        <end position="185"/>
    </location>
</feature>
<organism evidence="4 5">
    <name type="scientific">Aphis gossypii</name>
    <name type="common">Cotton aphid</name>
    <dbReference type="NCBI Taxonomy" id="80765"/>
    <lineage>
        <taxon>Eukaryota</taxon>
        <taxon>Metazoa</taxon>
        <taxon>Ecdysozoa</taxon>
        <taxon>Arthropoda</taxon>
        <taxon>Hexapoda</taxon>
        <taxon>Insecta</taxon>
        <taxon>Pterygota</taxon>
        <taxon>Neoptera</taxon>
        <taxon>Paraneoptera</taxon>
        <taxon>Hemiptera</taxon>
        <taxon>Sternorrhyncha</taxon>
        <taxon>Aphidomorpha</taxon>
        <taxon>Aphidoidea</taxon>
        <taxon>Aphididae</taxon>
        <taxon>Aphidini</taxon>
        <taxon>Aphis</taxon>
        <taxon>Aphis</taxon>
    </lineage>
</organism>
<keyword evidence="2" id="KW-0472">Membrane</keyword>
<dbReference type="Proteomes" id="UP001154329">
    <property type="component" value="Chromosome 1"/>
</dbReference>
<dbReference type="InterPro" id="IPR036259">
    <property type="entry name" value="MFS_trans_sf"/>
</dbReference>
<feature type="transmembrane region" description="Helical" evidence="2">
    <location>
        <begin position="474"/>
        <end position="497"/>
    </location>
</feature>
<dbReference type="EMBL" id="OU899034">
    <property type="protein sequence ID" value="CAH1712497.1"/>
    <property type="molecule type" value="Genomic_DNA"/>
</dbReference>
<evidence type="ECO:0000313" key="5">
    <source>
        <dbReference type="Proteomes" id="UP001154329"/>
    </source>
</evidence>
<dbReference type="AlphaFoldDB" id="A0A9P0IPY2"/>
<protein>
    <recommendedName>
        <fullName evidence="3">Major facilitator superfamily (MFS) profile domain-containing protein</fullName>
    </recommendedName>
</protein>
<dbReference type="GO" id="GO:0016020">
    <property type="term" value="C:membrane"/>
    <property type="evidence" value="ECO:0007669"/>
    <property type="project" value="UniProtKB-SubCell"/>
</dbReference>
<feature type="transmembrane region" description="Helical" evidence="2">
    <location>
        <begin position="132"/>
        <end position="153"/>
    </location>
</feature>
<dbReference type="PANTHER" id="PTHR11360:SF238">
    <property type="entry name" value="SD10469P"/>
    <property type="match status" value="1"/>
</dbReference>
<evidence type="ECO:0000259" key="3">
    <source>
        <dbReference type="PROSITE" id="PS50850"/>
    </source>
</evidence>
<dbReference type="Gene3D" id="1.20.1250.20">
    <property type="entry name" value="MFS general substrate transporter like domains"/>
    <property type="match status" value="2"/>
</dbReference>
<keyword evidence="2" id="KW-1133">Transmembrane helix</keyword>
<feature type="domain" description="Major facilitator superfamily (MFS) profile" evidence="3">
    <location>
        <begin position="66"/>
        <end position="621"/>
    </location>
</feature>
<dbReference type="CDD" id="cd17352">
    <property type="entry name" value="MFS_MCT_SLC16"/>
    <property type="match status" value="1"/>
</dbReference>
<feature type="transmembrane region" description="Helical" evidence="2">
    <location>
        <begin position="64"/>
        <end position="84"/>
    </location>
</feature>
<keyword evidence="2" id="KW-0812">Transmembrane</keyword>
<feature type="transmembrane region" description="Helical" evidence="2">
    <location>
        <begin position="440"/>
        <end position="462"/>
    </location>
</feature>
<reference evidence="4" key="2">
    <citation type="submission" date="2022-10" db="EMBL/GenBank/DDBJ databases">
        <authorList>
            <consortium name="ENA_rothamsted_submissions"/>
            <consortium name="culmorum"/>
            <person name="King R."/>
        </authorList>
    </citation>
    <scope>NUCLEOTIDE SEQUENCE</scope>
</reference>
<dbReference type="InterPro" id="IPR020846">
    <property type="entry name" value="MFS_dom"/>
</dbReference>
<feature type="transmembrane region" description="Helical" evidence="2">
    <location>
        <begin position="597"/>
        <end position="616"/>
    </location>
</feature>
<proteinExistence type="predicted"/>
<keyword evidence="5" id="KW-1185">Reference proteome</keyword>
<feature type="transmembrane region" description="Helical" evidence="2">
    <location>
        <begin position="223"/>
        <end position="242"/>
    </location>
</feature>
<accession>A0A9P0IPY2</accession>
<dbReference type="InterPro" id="IPR050327">
    <property type="entry name" value="Proton-linked_MCT"/>
</dbReference>